<feature type="transmembrane region" description="Helical" evidence="1">
    <location>
        <begin position="135"/>
        <end position="153"/>
    </location>
</feature>
<feature type="transmembrane region" description="Helical" evidence="1">
    <location>
        <begin position="88"/>
        <end position="111"/>
    </location>
</feature>
<accession>A0ABU5CRC2</accession>
<organism evidence="3 4">
    <name type="scientific">Paracerasibacillus soli</name>
    <dbReference type="NCBI Taxonomy" id="480284"/>
    <lineage>
        <taxon>Bacteria</taxon>
        <taxon>Bacillati</taxon>
        <taxon>Bacillota</taxon>
        <taxon>Bacilli</taxon>
        <taxon>Bacillales</taxon>
        <taxon>Bacillaceae</taxon>
        <taxon>Paracerasibacillus</taxon>
    </lineage>
</organism>
<keyword evidence="1" id="KW-0472">Membrane</keyword>
<evidence type="ECO:0000256" key="1">
    <source>
        <dbReference type="SAM" id="Phobius"/>
    </source>
</evidence>
<dbReference type="Proteomes" id="UP001275315">
    <property type="component" value="Unassembled WGS sequence"/>
</dbReference>
<reference evidence="3 4" key="1">
    <citation type="submission" date="2023-10" db="EMBL/GenBank/DDBJ databases">
        <title>Virgibacillus soli CC-YMP-6 genome.</title>
        <authorList>
            <person name="Miliotis G."/>
            <person name="Sengupta P."/>
            <person name="Hameed A."/>
            <person name="Chuvochina M."/>
            <person name="Mcdonagh F."/>
            <person name="Simpson A.C."/>
            <person name="Singh N.K."/>
            <person name="Rekha P.D."/>
            <person name="Raman K."/>
            <person name="Hugenholtz P."/>
            <person name="Venkateswaran K."/>
        </authorList>
    </citation>
    <scope>NUCLEOTIDE SEQUENCE [LARGE SCALE GENOMIC DNA]</scope>
    <source>
        <strain evidence="3 4">CC-YMP-6</strain>
    </source>
</reference>
<name>A0ABU5CRC2_9BACI</name>
<dbReference type="EMBL" id="JAWDIQ010000001">
    <property type="protein sequence ID" value="MDY0408359.1"/>
    <property type="molecule type" value="Genomic_DNA"/>
</dbReference>
<keyword evidence="1" id="KW-0812">Transmembrane</keyword>
<evidence type="ECO:0000259" key="2">
    <source>
        <dbReference type="Pfam" id="PF12164"/>
    </source>
</evidence>
<dbReference type="InterPro" id="IPR038548">
    <property type="entry name" value="SporV_AA_N_sf"/>
</dbReference>
<evidence type="ECO:0000313" key="3">
    <source>
        <dbReference type="EMBL" id="MDY0408359.1"/>
    </source>
</evidence>
<keyword evidence="1" id="KW-1133">Transmembrane helix</keyword>
<sequence>MTKNVEFHKLQEVRLHHIAYISATTSMQRQLESIPIYRMTKKDKNIVVIDQYLIADFLQESFPNHTFEFLGPAQSIIRITTQKKLPSYIFAVVVWLIIFIGTAMTIINFHYDVSMQEVHQKIHFLFTGEHTEFPLWIQIPYSIGLGVGMLLFFNHWFNRRLNEEPSPLEVEIYHYQQAINQYVADNENLIKRKEKLDKNR</sequence>
<dbReference type="Pfam" id="PF12164">
    <property type="entry name" value="SporV_AA"/>
    <property type="match status" value="1"/>
</dbReference>
<evidence type="ECO:0000313" key="4">
    <source>
        <dbReference type="Proteomes" id="UP001275315"/>
    </source>
</evidence>
<dbReference type="Gene3D" id="2.60.480.10">
    <property type="entry name" value="eubacterium ventriosum atcc domain"/>
    <property type="match status" value="1"/>
</dbReference>
<comment type="caution">
    <text evidence="3">The sequence shown here is derived from an EMBL/GenBank/DDBJ whole genome shotgun (WGS) entry which is preliminary data.</text>
</comment>
<feature type="domain" description="Stage V sporulation protein AA" evidence="2">
    <location>
        <begin position="1"/>
        <end position="81"/>
    </location>
</feature>
<keyword evidence="4" id="KW-1185">Reference proteome</keyword>
<proteinExistence type="predicted"/>
<protein>
    <submittedName>
        <fullName evidence="3">Stage V sporulation protein AA</fullName>
    </submittedName>
</protein>
<dbReference type="InterPro" id="IPR021997">
    <property type="entry name" value="SporV_AA"/>
</dbReference>
<gene>
    <name evidence="3" type="ORF">RWD45_07035</name>
</gene>